<name>A0A6G5AHF3_RHIMP</name>
<reference evidence="2" key="1">
    <citation type="submission" date="2020-03" db="EMBL/GenBank/DDBJ databases">
        <title>A transcriptome and proteome of the tick Rhipicephalus microplus shaped by the genetic composition of its hosts and developmental stage.</title>
        <authorList>
            <person name="Garcia G.R."/>
            <person name="Ribeiro J.M.C."/>
            <person name="Maruyama S.R."/>
            <person name="Gardinasse L.G."/>
            <person name="Nelson K."/>
            <person name="Ferreira B.R."/>
            <person name="Andrade T.G."/>
            <person name="Santos I.K.F.M."/>
        </authorList>
    </citation>
    <scope>NUCLEOTIDE SEQUENCE</scope>
    <source>
        <strain evidence="2">NSGR</strain>
        <tissue evidence="2">Salivary glands</tissue>
    </source>
</reference>
<evidence type="ECO:0000313" key="2">
    <source>
        <dbReference type="EMBL" id="NIE49636.1"/>
    </source>
</evidence>
<protein>
    <submittedName>
        <fullName evidence="2">Uncharacterized protein</fullName>
    </submittedName>
</protein>
<proteinExistence type="predicted"/>
<sequence length="79" mass="9260">MRTKARQIGVLPIVPMVAEWSVPKLPLVITLGNLRDYGTLYLFVACFMFMKFIMKECFTDHVLHFFFSHVCVHIYICTM</sequence>
<feature type="transmembrane region" description="Helical" evidence="1">
    <location>
        <begin position="37"/>
        <end position="54"/>
    </location>
</feature>
<dbReference type="AlphaFoldDB" id="A0A6G5AHF3"/>
<accession>A0A6G5AHF3</accession>
<keyword evidence="1" id="KW-1133">Transmembrane helix</keyword>
<dbReference type="EMBL" id="GIKN01007363">
    <property type="protein sequence ID" value="NIE49636.1"/>
    <property type="molecule type" value="Transcribed_RNA"/>
</dbReference>
<evidence type="ECO:0000256" key="1">
    <source>
        <dbReference type="SAM" id="Phobius"/>
    </source>
</evidence>
<organism evidence="2">
    <name type="scientific">Rhipicephalus microplus</name>
    <name type="common">Cattle tick</name>
    <name type="synonym">Boophilus microplus</name>
    <dbReference type="NCBI Taxonomy" id="6941"/>
    <lineage>
        <taxon>Eukaryota</taxon>
        <taxon>Metazoa</taxon>
        <taxon>Ecdysozoa</taxon>
        <taxon>Arthropoda</taxon>
        <taxon>Chelicerata</taxon>
        <taxon>Arachnida</taxon>
        <taxon>Acari</taxon>
        <taxon>Parasitiformes</taxon>
        <taxon>Ixodida</taxon>
        <taxon>Ixodoidea</taxon>
        <taxon>Ixodidae</taxon>
        <taxon>Rhipicephalinae</taxon>
        <taxon>Rhipicephalus</taxon>
        <taxon>Boophilus</taxon>
    </lineage>
</organism>
<keyword evidence="1" id="KW-0472">Membrane</keyword>
<keyword evidence="1" id="KW-0812">Transmembrane</keyword>